<dbReference type="EMBL" id="QQZY01000005">
    <property type="protein sequence ID" value="RDI74056.1"/>
    <property type="molecule type" value="Genomic_DNA"/>
</dbReference>
<evidence type="ECO:0000256" key="2">
    <source>
        <dbReference type="ARBA" id="ARBA00009142"/>
    </source>
</evidence>
<dbReference type="OrthoDB" id="1523449at2"/>
<reference evidence="7 8" key="1">
    <citation type="submission" date="2018-07" db="EMBL/GenBank/DDBJ databases">
        <title>High-quality-draft genome sequence of Gaiella occulta.</title>
        <authorList>
            <person name="Severino R."/>
            <person name="Froufe H.J.C."/>
            <person name="Rainey F.A."/>
            <person name="Barroso C."/>
            <person name="Albuquerque L."/>
            <person name="Lobo-Da-Cunha A."/>
            <person name="Da Costa M.S."/>
            <person name="Egas C."/>
        </authorList>
    </citation>
    <scope>NUCLEOTIDE SEQUENCE [LARGE SCALE GENOMIC DNA]</scope>
    <source>
        <strain evidence="7 8">F2-233</strain>
    </source>
</reference>
<feature type="transmembrane region" description="Helical" evidence="6">
    <location>
        <begin position="94"/>
        <end position="113"/>
    </location>
</feature>
<reference evidence="8" key="2">
    <citation type="journal article" date="2019" name="MicrobiologyOpen">
        <title>High-quality draft genome sequence of Gaiella occulta isolated from a 150 meter deep mineral water borehole and comparison with the genome sequences of other deep-branching lineages of the phylum Actinobacteria.</title>
        <authorList>
            <person name="Severino R."/>
            <person name="Froufe H.J.C."/>
            <person name="Barroso C."/>
            <person name="Albuquerque L."/>
            <person name="Lobo-da-Cunha A."/>
            <person name="da Costa M.S."/>
            <person name="Egas C."/>
        </authorList>
    </citation>
    <scope>NUCLEOTIDE SEQUENCE [LARGE SCALE GENOMIC DNA]</scope>
    <source>
        <strain evidence="8">F2-233</strain>
    </source>
</reference>
<evidence type="ECO:0000256" key="3">
    <source>
        <dbReference type="ARBA" id="ARBA00022692"/>
    </source>
</evidence>
<protein>
    <recommendedName>
        <fullName evidence="6">Probable membrane transporter protein</fullName>
    </recommendedName>
</protein>
<dbReference type="GO" id="GO:0005886">
    <property type="term" value="C:plasma membrane"/>
    <property type="evidence" value="ECO:0007669"/>
    <property type="project" value="UniProtKB-SubCell"/>
</dbReference>
<comment type="subcellular location">
    <subcellularLocation>
        <location evidence="6">Cell membrane</location>
        <topology evidence="6">Multi-pass membrane protein</topology>
    </subcellularLocation>
    <subcellularLocation>
        <location evidence="1">Membrane</location>
        <topology evidence="1">Multi-pass membrane protein</topology>
    </subcellularLocation>
</comment>
<dbReference type="InterPro" id="IPR002781">
    <property type="entry name" value="TM_pro_TauE-like"/>
</dbReference>
<dbReference type="Proteomes" id="UP000254134">
    <property type="component" value="Unassembled WGS sequence"/>
</dbReference>
<comment type="caution">
    <text evidence="7">The sequence shown here is derived from an EMBL/GenBank/DDBJ whole genome shotgun (WGS) entry which is preliminary data.</text>
</comment>
<evidence type="ECO:0000256" key="6">
    <source>
        <dbReference type="RuleBase" id="RU363041"/>
    </source>
</evidence>
<dbReference type="PANTHER" id="PTHR43701:SF2">
    <property type="entry name" value="MEMBRANE TRANSPORTER PROTEIN YJNA-RELATED"/>
    <property type="match status" value="1"/>
</dbReference>
<accession>A0A7M2YVF2</accession>
<sequence length="114" mass="11069">MRLVFIGLVAGVFSSLFGVGGGIVIVPLLIGFAGLAAKEATAASLGAIAITALAGVVLYAAHGKVDLAYAALVGVPAMAGALAGSAVQRRLSGRAVTIGFALLLAAIGVRLLVA</sequence>
<evidence type="ECO:0000313" key="8">
    <source>
        <dbReference type="Proteomes" id="UP000254134"/>
    </source>
</evidence>
<keyword evidence="4 6" id="KW-1133">Transmembrane helix</keyword>
<proteinExistence type="inferred from homology"/>
<keyword evidence="3 6" id="KW-0812">Transmembrane</keyword>
<dbReference type="RefSeq" id="WP_114796580.1">
    <property type="nucleotide sequence ID" value="NZ_QQZY01000005.1"/>
</dbReference>
<feature type="transmembrane region" description="Helical" evidence="6">
    <location>
        <begin position="67"/>
        <end position="87"/>
    </location>
</feature>
<dbReference type="InterPro" id="IPR051598">
    <property type="entry name" value="TSUP/Inactive_protease-like"/>
</dbReference>
<keyword evidence="5 6" id="KW-0472">Membrane</keyword>
<dbReference type="PANTHER" id="PTHR43701">
    <property type="entry name" value="MEMBRANE TRANSPORTER PROTEIN MJ0441-RELATED"/>
    <property type="match status" value="1"/>
</dbReference>
<evidence type="ECO:0000256" key="1">
    <source>
        <dbReference type="ARBA" id="ARBA00004141"/>
    </source>
</evidence>
<keyword evidence="6" id="KW-1003">Cell membrane</keyword>
<evidence type="ECO:0000256" key="4">
    <source>
        <dbReference type="ARBA" id="ARBA00022989"/>
    </source>
</evidence>
<gene>
    <name evidence="7" type="ORF">Gocc_2153</name>
</gene>
<keyword evidence="8" id="KW-1185">Reference proteome</keyword>
<evidence type="ECO:0000313" key="7">
    <source>
        <dbReference type="EMBL" id="RDI74056.1"/>
    </source>
</evidence>
<name>A0A7M2YVF2_9ACTN</name>
<evidence type="ECO:0000256" key="5">
    <source>
        <dbReference type="ARBA" id="ARBA00023136"/>
    </source>
</evidence>
<organism evidence="7 8">
    <name type="scientific">Gaiella occulta</name>
    <dbReference type="NCBI Taxonomy" id="1002870"/>
    <lineage>
        <taxon>Bacteria</taxon>
        <taxon>Bacillati</taxon>
        <taxon>Actinomycetota</taxon>
        <taxon>Thermoleophilia</taxon>
        <taxon>Gaiellales</taxon>
        <taxon>Gaiellaceae</taxon>
        <taxon>Gaiella</taxon>
    </lineage>
</organism>
<comment type="similarity">
    <text evidence="2 6">Belongs to the 4-toluene sulfonate uptake permease (TSUP) (TC 2.A.102) family.</text>
</comment>
<feature type="transmembrane region" description="Helical" evidence="6">
    <location>
        <begin position="42"/>
        <end position="61"/>
    </location>
</feature>
<dbReference type="Pfam" id="PF01925">
    <property type="entry name" value="TauE"/>
    <property type="match status" value="1"/>
</dbReference>
<dbReference type="AlphaFoldDB" id="A0A7M2YVF2"/>
<feature type="transmembrane region" description="Helical" evidence="6">
    <location>
        <begin position="6"/>
        <end position="30"/>
    </location>
</feature>